<feature type="region of interest" description="Disordered" evidence="1">
    <location>
        <begin position="1"/>
        <end position="20"/>
    </location>
</feature>
<reference evidence="2" key="1">
    <citation type="submission" date="2017-07" db="EMBL/GenBank/DDBJ databases">
        <title>Taro Niue Genome Assembly and Annotation.</title>
        <authorList>
            <person name="Atibalentja N."/>
            <person name="Keating K."/>
            <person name="Fields C.J."/>
        </authorList>
    </citation>
    <scope>NUCLEOTIDE SEQUENCE</scope>
    <source>
        <strain evidence="2">Niue_2</strain>
        <tissue evidence="2">Leaf</tissue>
    </source>
</reference>
<evidence type="ECO:0000313" key="3">
    <source>
        <dbReference type="Proteomes" id="UP000652761"/>
    </source>
</evidence>
<feature type="compositionally biased region" description="Basic and acidic residues" evidence="1">
    <location>
        <begin position="59"/>
        <end position="72"/>
    </location>
</feature>
<evidence type="ECO:0000256" key="1">
    <source>
        <dbReference type="SAM" id="MobiDB-lite"/>
    </source>
</evidence>
<gene>
    <name evidence="2" type="ORF">Taro_031700</name>
</gene>
<dbReference type="Proteomes" id="UP000652761">
    <property type="component" value="Unassembled WGS sequence"/>
</dbReference>
<organism evidence="2 3">
    <name type="scientific">Colocasia esculenta</name>
    <name type="common">Wild taro</name>
    <name type="synonym">Arum esculentum</name>
    <dbReference type="NCBI Taxonomy" id="4460"/>
    <lineage>
        <taxon>Eukaryota</taxon>
        <taxon>Viridiplantae</taxon>
        <taxon>Streptophyta</taxon>
        <taxon>Embryophyta</taxon>
        <taxon>Tracheophyta</taxon>
        <taxon>Spermatophyta</taxon>
        <taxon>Magnoliopsida</taxon>
        <taxon>Liliopsida</taxon>
        <taxon>Araceae</taxon>
        <taxon>Aroideae</taxon>
        <taxon>Colocasieae</taxon>
        <taxon>Colocasia</taxon>
    </lineage>
</organism>
<feature type="region of interest" description="Disordered" evidence="1">
    <location>
        <begin position="58"/>
        <end position="88"/>
    </location>
</feature>
<name>A0A843VXB2_COLES</name>
<evidence type="ECO:0000313" key="2">
    <source>
        <dbReference type="EMBL" id="MQL98977.1"/>
    </source>
</evidence>
<dbReference type="AlphaFoldDB" id="A0A843VXB2"/>
<protein>
    <submittedName>
        <fullName evidence="2">Uncharacterized protein</fullName>
    </submittedName>
</protein>
<sequence length="88" mass="9519">AQGVAWRTQTQAPGAGEGITEAGHEVERVAGRPGPGSDVGLGCIGLEWARMARPVTVWRPEDSTGREKETGRKKATRSRLRGRNRNLL</sequence>
<feature type="compositionally biased region" description="Basic residues" evidence="1">
    <location>
        <begin position="73"/>
        <end position="88"/>
    </location>
</feature>
<accession>A0A843VXB2</accession>
<proteinExistence type="predicted"/>
<keyword evidence="3" id="KW-1185">Reference proteome</keyword>
<feature type="non-terminal residue" evidence="2">
    <location>
        <position position="1"/>
    </location>
</feature>
<dbReference type="EMBL" id="NMUH01002277">
    <property type="protein sequence ID" value="MQL98977.1"/>
    <property type="molecule type" value="Genomic_DNA"/>
</dbReference>
<comment type="caution">
    <text evidence="2">The sequence shown here is derived from an EMBL/GenBank/DDBJ whole genome shotgun (WGS) entry which is preliminary data.</text>
</comment>